<gene>
    <name evidence="1" type="ORF">SGL43_06588</name>
</gene>
<dbReference type="Proteomes" id="UP001154015">
    <property type="component" value="Unassembled WGS sequence"/>
</dbReference>
<reference evidence="1" key="1">
    <citation type="submission" date="2022-03" db="EMBL/GenBank/DDBJ databases">
        <authorList>
            <person name="Leyn A S."/>
        </authorList>
    </citation>
    <scope>NUCLEOTIDE SEQUENCE</scope>
    <source>
        <strain evidence="1">Streptomyces globisporus 4-3</strain>
    </source>
</reference>
<keyword evidence="2" id="KW-1185">Reference proteome</keyword>
<protein>
    <submittedName>
        <fullName evidence="1">Uncharacterized protein</fullName>
    </submittedName>
</protein>
<comment type="caution">
    <text evidence="1">The sequence shown here is derived from an EMBL/GenBank/DDBJ whole genome shotgun (WGS) entry which is preliminary data.</text>
</comment>
<organism evidence="1 2">
    <name type="scientific">Streptomyces globisporus</name>
    <dbReference type="NCBI Taxonomy" id="1908"/>
    <lineage>
        <taxon>Bacteria</taxon>
        <taxon>Bacillati</taxon>
        <taxon>Actinomycetota</taxon>
        <taxon>Actinomycetes</taxon>
        <taxon>Kitasatosporales</taxon>
        <taxon>Streptomycetaceae</taxon>
        <taxon>Streptomyces</taxon>
    </lineage>
</organism>
<evidence type="ECO:0000313" key="1">
    <source>
        <dbReference type="EMBL" id="CAH9419533.1"/>
    </source>
</evidence>
<dbReference type="EMBL" id="CAKXYP010000025">
    <property type="protein sequence ID" value="CAH9419533.1"/>
    <property type="molecule type" value="Genomic_DNA"/>
</dbReference>
<evidence type="ECO:0000313" key="2">
    <source>
        <dbReference type="Proteomes" id="UP001154015"/>
    </source>
</evidence>
<proteinExistence type="predicted"/>
<name>A0ABM9H789_STRGL</name>
<sequence>MTLAEPAAQLPSARQYDRMALSLTFSGEGKDMTFDELEEFVKQAREGNVQGDRNVYAELSTSGKIKELKVRLGEGRDDY</sequence>
<accession>A0ABM9H789</accession>